<reference evidence="1 2" key="1">
    <citation type="submission" date="2023-03" db="EMBL/GenBank/DDBJ databases">
        <title>Draft genome sequence of type strain Streptomyces ferralitis JCM 14344.</title>
        <authorList>
            <person name="Klaysubun C."/>
            <person name="Duangmal K."/>
        </authorList>
    </citation>
    <scope>NUCLEOTIDE SEQUENCE [LARGE SCALE GENOMIC DNA]</scope>
    <source>
        <strain evidence="1 2">JCM 14344</strain>
    </source>
</reference>
<dbReference type="EMBL" id="JARHTQ010000036">
    <property type="protein sequence ID" value="MDF2260576.1"/>
    <property type="molecule type" value="Genomic_DNA"/>
</dbReference>
<protein>
    <recommendedName>
        <fullName evidence="3">Aminoglycoside phosphotransferase domain-containing protein</fullName>
    </recommendedName>
</protein>
<dbReference type="RefSeq" id="WP_275821303.1">
    <property type="nucleotide sequence ID" value="NZ_BAAANM010000034.1"/>
</dbReference>
<keyword evidence="2" id="KW-1185">Reference proteome</keyword>
<dbReference type="SUPFAM" id="SSF56112">
    <property type="entry name" value="Protein kinase-like (PK-like)"/>
    <property type="match status" value="1"/>
</dbReference>
<evidence type="ECO:0000313" key="1">
    <source>
        <dbReference type="EMBL" id="MDF2260576.1"/>
    </source>
</evidence>
<name>A0ABT5Z9Q8_9ACTN</name>
<organism evidence="1 2">
    <name type="scientific">Streptantibioticus ferralitis</name>
    <dbReference type="NCBI Taxonomy" id="236510"/>
    <lineage>
        <taxon>Bacteria</taxon>
        <taxon>Bacillati</taxon>
        <taxon>Actinomycetota</taxon>
        <taxon>Actinomycetes</taxon>
        <taxon>Kitasatosporales</taxon>
        <taxon>Streptomycetaceae</taxon>
        <taxon>Streptantibioticus</taxon>
    </lineage>
</organism>
<gene>
    <name evidence="1" type="ORF">P2L57_34175</name>
</gene>
<dbReference type="Proteomes" id="UP001220022">
    <property type="component" value="Unassembled WGS sequence"/>
</dbReference>
<accession>A0ABT5Z9Q8</accession>
<dbReference type="InterPro" id="IPR011009">
    <property type="entry name" value="Kinase-like_dom_sf"/>
</dbReference>
<evidence type="ECO:0000313" key="2">
    <source>
        <dbReference type="Proteomes" id="UP001220022"/>
    </source>
</evidence>
<comment type="caution">
    <text evidence="1">The sequence shown here is derived from an EMBL/GenBank/DDBJ whole genome shotgun (WGS) entry which is preliminary data.</text>
</comment>
<proteinExistence type="predicted"/>
<sequence>MNCTNHVGPLDGAARLRPDGWLARPLTRNRIQAEAQARLLLQRYHPQSAGPVRCLTARYRTAAFALGAPAQRLLKRHADQAAYLSEVLAYQLLDSEGVLPALLSSSDTSLSLVTEYVEERMDLGRPAVFEELVATVAAIHTAPARWHPAIQETMADWTVAAALDAPAPPWISVPHPWELLLKVVADAHGPDHVPVGHLDLKADHGRRHPDGHPVVIDVETLRPDLTGQPDLITLAHLARVEGGRLSPRSVRHLYRRCTSMFGAQWTDAALVRALTAFAEATGLRCLHGVER</sequence>
<evidence type="ECO:0008006" key="3">
    <source>
        <dbReference type="Google" id="ProtNLM"/>
    </source>
</evidence>